<dbReference type="KEGG" id="gma:AciX8_4808"/>
<keyword evidence="3" id="KW-0808">Transferase</keyword>
<name>G8NYL8_GRAMM</name>
<dbReference type="EC" id="2.7.1.2" evidence="3"/>
<organism evidence="3 4">
    <name type="scientific">Granulicella mallensis (strain ATCC BAA-1857 / DSM 23137 / MP5ACTX8)</name>
    <dbReference type="NCBI Taxonomy" id="682795"/>
    <lineage>
        <taxon>Bacteria</taxon>
        <taxon>Pseudomonadati</taxon>
        <taxon>Acidobacteriota</taxon>
        <taxon>Terriglobia</taxon>
        <taxon>Terriglobales</taxon>
        <taxon>Acidobacteriaceae</taxon>
        <taxon>Granulicella</taxon>
    </lineage>
</organism>
<sequence length="434" mass="46998">MIVTTMSKKRIAESAARQYVSGRSHGVRNIDLSSAQSASSEIARDINRDIVLEFIRFRQPVSRVDLSRLSGLQPSTISAIVEQLLEEKWIKEGAVVQGARGRPSTMLSVNSDLVTLALDLRPDRAIVAIIDLSGRFLAHETVMLLSDPTAAIARIVDRMQQLRKQHADKSFEGVGVSVPGRVHPVTQRILMAPNLKWHDFDLKGALEAGLGLQVELDNDANACLASELWNGRLQGVKNAVLVAISEGVGTSIFAGGQLQSGFNGLAGEFGHIPVDSSGPVCGCGQRGCWEIFASSRAALRIYKELAPKAPSCNIQELLRMAEEGEAAAEKAVFRQAKSLGQGLRLITAALSPELILITGEITSCWDKFGPTVEQELQATMLVKPAPRLAIAGDGYLARLSGASAMLLHRHASYHRSTHPVQSRKRPVKTARKKK</sequence>
<keyword evidence="3" id="KW-0418">Kinase</keyword>
<dbReference type="Proteomes" id="UP000007113">
    <property type="component" value="Chromosome"/>
</dbReference>
<dbReference type="Pfam" id="PF00480">
    <property type="entry name" value="ROK"/>
    <property type="match status" value="1"/>
</dbReference>
<dbReference type="GO" id="GO:0004340">
    <property type="term" value="F:glucokinase activity"/>
    <property type="evidence" value="ECO:0007669"/>
    <property type="project" value="UniProtKB-EC"/>
</dbReference>
<dbReference type="InterPro" id="IPR036390">
    <property type="entry name" value="WH_DNA-bd_sf"/>
</dbReference>
<dbReference type="InterPro" id="IPR000600">
    <property type="entry name" value="ROK"/>
</dbReference>
<feature type="region of interest" description="Disordered" evidence="2">
    <location>
        <begin position="412"/>
        <end position="434"/>
    </location>
</feature>
<dbReference type="eggNOG" id="COG1940">
    <property type="taxonomic scope" value="Bacteria"/>
</dbReference>
<dbReference type="PANTHER" id="PTHR18964:SF149">
    <property type="entry name" value="BIFUNCTIONAL UDP-N-ACETYLGLUCOSAMINE 2-EPIMERASE_N-ACETYLMANNOSAMINE KINASE"/>
    <property type="match status" value="1"/>
</dbReference>
<dbReference type="HOGENOM" id="CLU_036604_13_1_0"/>
<dbReference type="Gene3D" id="1.10.10.10">
    <property type="entry name" value="Winged helix-like DNA-binding domain superfamily/Winged helix DNA-binding domain"/>
    <property type="match status" value="1"/>
</dbReference>
<dbReference type="EMBL" id="CP003130">
    <property type="protein sequence ID" value="AEU39077.1"/>
    <property type="molecule type" value="Genomic_DNA"/>
</dbReference>
<dbReference type="PANTHER" id="PTHR18964">
    <property type="entry name" value="ROK (REPRESSOR, ORF, KINASE) FAMILY"/>
    <property type="match status" value="1"/>
</dbReference>
<proteinExistence type="inferred from homology"/>
<evidence type="ECO:0000256" key="1">
    <source>
        <dbReference type="ARBA" id="ARBA00006479"/>
    </source>
</evidence>
<keyword evidence="4" id="KW-1185">Reference proteome</keyword>
<dbReference type="AlphaFoldDB" id="G8NYL8"/>
<gene>
    <name evidence="3" type="ordered locus">AciX8_4808</name>
</gene>
<dbReference type="STRING" id="682795.AciX8_4808"/>
<evidence type="ECO:0000313" key="3">
    <source>
        <dbReference type="EMBL" id="AEU39077.1"/>
    </source>
</evidence>
<dbReference type="SUPFAM" id="SSF53067">
    <property type="entry name" value="Actin-like ATPase domain"/>
    <property type="match status" value="1"/>
</dbReference>
<evidence type="ECO:0000256" key="2">
    <source>
        <dbReference type="SAM" id="MobiDB-lite"/>
    </source>
</evidence>
<dbReference type="InterPro" id="IPR043129">
    <property type="entry name" value="ATPase_NBD"/>
</dbReference>
<reference evidence="3 4" key="1">
    <citation type="submission" date="2011-11" db="EMBL/GenBank/DDBJ databases">
        <title>Complete sequence of Granulicella mallensis MP5ACTX8.</title>
        <authorList>
            <consortium name="US DOE Joint Genome Institute"/>
            <person name="Lucas S."/>
            <person name="Copeland A."/>
            <person name="Lapidus A."/>
            <person name="Cheng J.-F."/>
            <person name="Goodwin L."/>
            <person name="Pitluck S."/>
            <person name="Peters L."/>
            <person name="Lu M."/>
            <person name="Detter J.C."/>
            <person name="Han C."/>
            <person name="Tapia R."/>
            <person name="Land M."/>
            <person name="Hauser L."/>
            <person name="Kyrpides N."/>
            <person name="Ivanova N."/>
            <person name="Mikhailova N."/>
            <person name="Pagani I."/>
            <person name="Rawat S."/>
            <person name="Mannisto M."/>
            <person name="Haggblom M."/>
            <person name="Woyke T."/>
        </authorList>
    </citation>
    <scope>NUCLEOTIDE SEQUENCE [LARGE SCALE GENOMIC DNA]</scope>
    <source>
        <strain evidence="4">ATCC BAA-1857 / DSM 23137 / MP5ACTX8</strain>
    </source>
</reference>
<evidence type="ECO:0000313" key="4">
    <source>
        <dbReference type="Proteomes" id="UP000007113"/>
    </source>
</evidence>
<accession>G8NYL8</accession>
<dbReference type="SUPFAM" id="SSF46785">
    <property type="entry name" value="Winged helix' DNA-binding domain"/>
    <property type="match status" value="1"/>
</dbReference>
<dbReference type="InterPro" id="IPR036388">
    <property type="entry name" value="WH-like_DNA-bd_sf"/>
</dbReference>
<protein>
    <submittedName>
        <fullName evidence="3">Glucokinase</fullName>
        <ecNumber evidence="3">2.7.1.2</ecNumber>
    </submittedName>
</protein>
<dbReference type="Gene3D" id="3.30.420.40">
    <property type="match status" value="2"/>
</dbReference>
<comment type="similarity">
    <text evidence="1">Belongs to the ROK (NagC/XylR) family.</text>
</comment>